<organism evidence="1 2">
    <name type="scientific">Lophium mytilinum</name>
    <dbReference type="NCBI Taxonomy" id="390894"/>
    <lineage>
        <taxon>Eukaryota</taxon>
        <taxon>Fungi</taxon>
        <taxon>Dikarya</taxon>
        <taxon>Ascomycota</taxon>
        <taxon>Pezizomycotina</taxon>
        <taxon>Dothideomycetes</taxon>
        <taxon>Pleosporomycetidae</taxon>
        <taxon>Mytilinidiales</taxon>
        <taxon>Mytilinidiaceae</taxon>
        <taxon>Lophium</taxon>
    </lineage>
</organism>
<evidence type="ECO:0000313" key="2">
    <source>
        <dbReference type="Proteomes" id="UP000799750"/>
    </source>
</evidence>
<dbReference type="AlphaFoldDB" id="A0A6A6RF93"/>
<reference evidence="1" key="1">
    <citation type="journal article" date="2020" name="Stud. Mycol.">
        <title>101 Dothideomycetes genomes: a test case for predicting lifestyles and emergence of pathogens.</title>
        <authorList>
            <person name="Haridas S."/>
            <person name="Albert R."/>
            <person name="Binder M."/>
            <person name="Bloem J."/>
            <person name="Labutti K."/>
            <person name="Salamov A."/>
            <person name="Andreopoulos B."/>
            <person name="Baker S."/>
            <person name="Barry K."/>
            <person name="Bills G."/>
            <person name="Bluhm B."/>
            <person name="Cannon C."/>
            <person name="Castanera R."/>
            <person name="Culley D."/>
            <person name="Daum C."/>
            <person name="Ezra D."/>
            <person name="Gonzalez J."/>
            <person name="Henrissat B."/>
            <person name="Kuo A."/>
            <person name="Liang C."/>
            <person name="Lipzen A."/>
            <person name="Lutzoni F."/>
            <person name="Magnuson J."/>
            <person name="Mondo S."/>
            <person name="Nolan M."/>
            <person name="Ohm R."/>
            <person name="Pangilinan J."/>
            <person name="Park H.-J."/>
            <person name="Ramirez L."/>
            <person name="Alfaro M."/>
            <person name="Sun H."/>
            <person name="Tritt A."/>
            <person name="Yoshinaga Y."/>
            <person name="Zwiers L.-H."/>
            <person name="Turgeon B."/>
            <person name="Goodwin S."/>
            <person name="Spatafora J."/>
            <person name="Crous P."/>
            <person name="Grigoriev I."/>
        </authorList>
    </citation>
    <scope>NUCLEOTIDE SEQUENCE</scope>
    <source>
        <strain evidence="1">CBS 269.34</strain>
    </source>
</reference>
<name>A0A6A6RF93_9PEZI</name>
<dbReference type="PANTHER" id="PTHR42085">
    <property type="entry name" value="F-BOX DOMAIN-CONTAINING PROTEIN"/>
    <property type="match status" value="1"/>
</dbReference>
<keyword evidence="2" id="KW-1185">Reference proteome</keyword>
<dbReference type="OrthoDB" id="3519449at2759"/>
<sequence>MPSKNIMSSSLITLPTELRLQILRYALTPIRFDWWTHKSLPLISVDGRGIPACHKTLKKRVAAGKLPSSFFYVNSNAPYFQGTSPSDILCICRKIHAEVEEILYTEFALLFVANNTKRFANSISPRASRLVRHAVIQVPLYAVWAQDRGSAWLELDQRAAWLREWAAQYKGVLNVVVVVQLLGMNRLDYDGQDDRIVRMIVDLISILKGVPALEVRKDGDFATPVKDRLILLAIEEVNQWKNL</sequence>
<gene>
    <name evidence="1" type="ORF">BU16DRAFT_26696</name>
</gene>
<evidence type="ECO:0000313" key="1">
    <source>
        <dbReference type="EMBL" id="KAF2503022.1"/>
    </source>
</evidence>
<dbReference type="Proteomes" id="UP000799750">
    <property type="component" value="Unassembled WGS sequence"/>
</dbReference>
<dbReference type="EMBL" id="MU004181">
    <property type="protein sequence ID" value="KAF2503022.1"/>
    <property type="molecule type" value="Genomic_DNA"/>
</dbReference>
<dbReference type="InterPro" id="IPR038883">
    <property type="entry name" value="AN11006-like"/>
</dbReference>
<dbReference type="PANTHER" id="PTHR42085:SF2">
    <property type="entry name" value="F-BOX DOMAIN-CONTAINING PROTEIN"/>
    <property type="match status" value="1"/>
</dbReference>
<proteinExistence type="predicted"/>
<accession>A0A6A6RF93</accession>
<protein>
    <submittedName>
        <fullName evidence="1">Uncharacterized protein</fullName>
    </submittedName>
</protein>